<dbReference type="PANTHER" id="PTHR15427:SF33">
    <property type="entry name" value="COLLAGEN IV NC1 DOMAIN-CONTAINING PROTEIN"/>
    <property type="match status" value="1"/>
</dbReference>
<sequence length="454" mass="49808">MSDQQAVIDSLIDYIDKAILKNSVSNRHVAAVLSYLHERLKIADGNKYLRKDREEGTEFLFKAFAGIQFGHFVKELATEGGLIDAEGNAWLRNLHLAESLEVPVINFNRTRVFVGADFRSPAAGIIESVDVDNQIAYLKLEKGELGTVEVGDLLFGIFHSTGGASSDNDDSRGNMSFSGFNSIYFEVVSVSSDRKSFTYQLREGYENHPQPHMTFAGRGNRTNKDRQSFEYATRTYRRYLTGVDDWEFRKENIAMQTGDLNNLKAYGLDMEGYSVYANNIYFTGILAQVESIIEKEVEKQMPEIHHPYVSANTKTWWEYDPEHPDAQSQGEKQGYRDTKVKAEGIKGATGATGPKGDKGATGPKGDKGDTGPQGPQGPKGAQGERGLQGLQGPKGDQGVPGAKGADGKTAYTHIAYADTASGGGFSQSPAGKAYIGIYVDHTQSDSSDASKYRW</sequence>
<name>U2BT87_9BACE</name>
<evidence type="ECO:0000256" key="3">
    <source>
        <dbReference type="SAM" id="MobiDB-lite"/>
    </source>
</evidence>
<proteinExistence type="predicted"/>
<keyword evidence="2" id="KW-0964">Secreted</keyword>
<comment type="caution">
    <text evidence="4">The sequence shown here is derived from an EMBL/GenBank/DDBJ whole genome shotgun (WGS) entry which is preliminary data.</text>
</comment>
<feature type="compositionally biased region" description="Low complexity" evidence="3">
    <location>
        <begin position="370"/>
        <end position="381"/>
    </location>
</feature>
<dbReference type="Pfam" id="PF01391">
    <property type="entry name" value="Collagen"/>
    <property type="match status" value="1"/>
</dbReference>
<reference evidence="4 5" key="1">
    <citation type="submission" date="2013-08" db="EMBL/GenBank/DDBJ databases">
        <authorList>
            <person name="Weinstock G."/>
            <person name="Sodergren E."/>
            <person name="Wylie T."/>
            <person name="Fulton L."/>
            <person name="Fulton R."/>
            <person name="Fronick C."/>
            <person name="O'Laughlin M."/>
            <person name="Godfrey J."/>
            <person name="Miner T."/>
            <person name="Herter B."/>
            <person name="Appelbaum E."/>
            <person name="Cordes M."/>
            <person name="Lek S."/>
            <person name="Wollam A."/>
            <person name="Pepin K.H."/>
            <person name="Palsikar V.B."/>
            <person name="Mitreva M."/>
            <person name="Wilson R.K."/>
        </authorList>
    </citation>
    <scope>NUCLEOTIDE SEQUENCE [LARGE SCALE GENOMIC DNA]</scope>
    <source>
        <strain evidence="4 5">F0041</strain>
    </source>
</reference>
<accession>U2BT87</accession>
<evidence type="ECO:0000256" key="2">
    <source>
        <dbReference type="ARBA" id="ARBA00022525"/>
    </source>
</evidence>
<dbReference type="InterPro" id="IPR008160">
    <property type="entry name" value="Collagen"/>
</dbReference>
<dbReference type="PANTHER" id="PTHR15427">
    <property type="entry name" value="EMILIN ELASTIN MICROFIBRIL INTERFACE-LOCATED PROTEIN ELASTIN MICROFIBRIL INTERFACER"/>
    <property type="match status" value="1"/>
</dbReference>
<organism evidence="4 5">
    <name type="scientific">Bacteroides pyogenes F0041</name>
    <dbReference type="NCBI Taxonomy" id="1321819"/>
    <lineage>
        <taxon>Bacteria</taxon>
        <taxon>Pseudomonadati</taxon>
        <taxon>Bacteroidota</taxon>
        <taxon>Bacteroidia</taxon>
        <taxon>Bacteroidales</taxon>
        <taxon>Bacteroidaceae</taxon>
        <taxon>Bacteroides</taxon>
    </lineage>
</organism>
<dbReference type="AlphaFoldDB" id="U2BT87"/>
<gene>
    <name evidence="4" type="ORF">HMPREF1981_03168</name>
</gene>
<dbReference type="HOGENOM" id="CLU_603448_0_0_10"/>
<evidence type="ECO:0000313" key="4">
    <source>
        <dbReference type="EMBL" id="ERI81404.1"/>
    </source>
</evidence>
<comment type="subcellular location">
    <subcellularLocation>
        <location evidence="1">Secreted</location>
    </subcellularLocation>
</comment>
<evidence type="ECO:0000313" key="5">
    <source>
        <dbReference type="Proteomes" id="UP000016496"/>
    </source>
</evidence>
<dbReference type="InterPro" id="IPR050392">
    <property type="entry name" value="Collagen/C1q_domain"/>
</dbReference>
<evidence type="ECO:0000256" key="1">
    <source>
        <dbReference type="ARBA" id="ARBA00004613"/>
    </source>
</evidence>
<keyword evidence="4" id="KW-0176">Collagen</keyword>
<feature type="non-terminal residue" evidence="4">
    <location>
        <position position="454"/>
    </location>
</feature>
<feature type="region of interest" description="Disordered" evidence="3">
    <location>
        <begin position="344"/>
        <end position="405"/>
    </location>
</feature>
<dbReference type="EMBL" id="AWSV01000162">
    <property type="protein sequence ID" value="ERI81404.1"/>
    <property type="molecule type" value="Genomic_DNA"/>
</dbReference>
<protein>
    <submittedName>
        <fullName evidence="4">Collagen triple helix repeat protein</fullName>
    </submittedName>
</protein>
<dbReference type="Proteomes" id="UP000016496">
    <property type="component" value="Unassembled WGS sequence"/>
</dbReference>